<dbReference type="Pfam" id="PF04024">
    <property type="entry name" value="PspC"/>
    <property type="match status" value="1"/>
</dbReference>
<dbReference type="PANTHER" id="PTHR33885">
    <property type="entry name" value="PHAGE SHOCK PROTEIN C"/>
    <property type="match status" value="1"/>
</dbReference>
<dbReference type="RefSeq" id="WP_004096773.1">
    <property type="nucleotide sequence ID" value="NZ_AFGF01000125.1"/>
</dbReference>
<dbReference type="InterPro" id="IPR007168">
    <property type="entry name" value="Phageshock_PspC_N"/>
</dbReference>
<dbReference type="PANTHER" id="PTHR33885:SF3">
    <property type="entry name" value="PHAGE SHOCK PROTEIN C"/>
    <property type="match status" value="1"/>
</dbReference>
<evidence type="ECO:0000256" key="6">
    <source>
        <dbReference type="SAM" id="Phobius"/>
    </source>
</evidence>
<keyword evidence="2" id="KW-1003">Cell membrane</keyword>
<accession>F7NL10</accession>
<evidence type="ECO:0000259" key="7">
    <source>
        <dbReference type="Pfam" id="PF04024"/>
    </source>
</evidence>
<dbReference type="OrthoDB" id="9815286at2"/>
<protein>
    <submittedName>
        <fullName evidence="8">PspC domain-containing protein</fullName>
    </submittedName>
</protein>
<evidence type="ECO:0000256" key="5">
    <source>
        <dbReference type="ARBA" id="ARBA00023136"/>
    </source>
</evidence>
<dbReference type="GO" id="GO:0005886">
    <property type="term" value="C:plasma membrane"/>
    <property type="evidence" value="ECO:0007669"/>
    <property type="project" value="UniProtKB-SubCell"/>
</dbReference>
<evidence type="ECO:0000256" key="1">
    <source>
        <dbReference type="ARBA" id="ARBA00004162"/>
    </source>
</evidence>
<comment type="subcellular location">
    <subcellularLocation>
        <location evidence="1">Cell membrane</location>
        <topology evidence="1">Single-pass membrane protein</topology>
    </subcellularLocation>
</comment>
<dbReference type="EMBL" id="AFGF01000125">
    <property type="protein sequence ID" value="EGO63266.1"/>
    <property type="molecule type" value="Genomic_DNA"/>
</dbReference>
<evidence type="ECO:0000313" key="8">
    <source>
        <dbReference type="EMBL" id="EGO63266.1"/>
    </source>
</evidence>
<comment type="caution">
    <text evidence="8">The sequence shown here is derived from an EMBL/GenBank/DDBJ whole genome shotgun (WGS) entry which is preliminary data.</text>
</comment>
<keyword evidence="4 6" id="KW-1133">Transmembrane helix</keyword>
<feature type="transmembrane region" description="Helical" evidence="6">
    <location>
        <begin position="66"/>
        <end position="89"/>
    </location>
</feature>
<organism evidence="8 9">
    <name type="scientific">Acetonema longum DSM 6540</name>
    <dbReference type="NCBI Taxonomy" id="1009370"/>
    <lineage>
        <taxon>Bacteria</taxon>
        <taxon>Bacillati</taxon>
        <taxon>Bacillota</taxon>
        <taxon>Negativicutes</taxon>
        <taxon>Acetonemataceae</taxon>
        <taxon>Acetonema</taxon>
    </lineage>
</organism>
<reference evidence="8 9" key="1">
    <citation type="journal article" date="2011" name="EMBO J.">
        <title>Structural diversity of bacterial flagellar motors.</title>
        <authorList>
            <person name="Chen S."/>
            <person name="Beeby M."/>
            <person name="Murphy G.E."/>
            <person name="Leadbetter J.R."/>
            <person name="Hendrixson D.R."/>
            <person name="Briegel A."/>
            <person name="Li Z."/>
            <person name="Shi J."/>
            <person name="Tocheva E.I."/>
            <person name="Muller A."/>
            <person name="Dobro M.J."/>
            <person name="Jensen G.J."/>
        </authorList>
    </citation>
    <scope>NUCLEOTIDE SEQUENCE [LARGE SCALE GENOMIC DNA]</scope>
    <source>
        <strain evidence="8 9">DSM 6540</strain>
    </source>
</reference>
<name>F7NL10_9FIRM</name>
<evidence type="ECO:0000313" key="9">
    <source>
        <dbReference type="Proteomes" id="UP000003240"/>
    </source>
</evidence>
<dbReference type="STRING" id="1009370.ALO_13912"/>
<proteinExistence type="predicted"/>
<dbReference type="InterPro" id="IPR052027">
    <property type="entry name" value="PspC"/>
</dbReference>
<evidence type="ECO:0000256" key="3">
    <source>
        <dbReference type="ARBA" id="ARBA00022692"/>
    </source>
</evidence>
<evidence type="ECO:0000256" key="4">
    <source>
        <dbReference type="ARBA" id="ARBA00022989"/>
    </source>
</evidence>
<keyword evidence="9" id="KW-1185">Reference proteome</keyword>
<gene>
    <name evidence="8" type="ORF">ALO_13912</name>
</gene>
<dbReference type="eggNOG" id="COG1983">
    <property type="taxonomic scope" value="Bacteria"/>
</dbReference>
<evidence type="ECO:0000256" key="2">
    <source>
        <dbReference type="ARBA" id="ARBA00022475"/>
    </source>
</evidence>
<feature type="domain" description="Phage shock protein PspC N-terminal" evidence="7">
    <location>
        <begin position="37"/>
        <end position="91"/>
    </location>
</feature>
<keyword evidence="5 6" id="KW-0472">Membrane</keyword>
<sequence length="94" mass="10079">MVWLVRLGAYTLSGLAVWQFFSGGGSPADLLPGQKYLMLDPANGMMFGVCAGVSNYTGIDVTIIRLVWALAAIYRGVGIGLYILAFLIMPTVPH</sequence>
<dbReference type="Proteomes" id="UP000003240">
    <property type="component" value="Unassembled WGS sequence"/>
</dbReference>
<keyword evidence="3 6" id="KW-0812">Transmembrane</keyword>
<dbReference type="AlphaFoldDB" id="F7NL10"/>